<gene>
    <name evidence="1" type="ORF">IM811_017000</name>
</gene>
<proteinExistence type="predicted"/>
<name>A0A8H7KEA1_BIOOC</name>
<dbReference type="AlphaFoldDB" id="A0A8H7KEA1"/>
<accession>A0A8H7KEA1</accession>
<dbReference type="Proteomes" id="UP000616885">
    <property type="component" value="Unassembled WGS sequence"/>
</dbReference>
<comment type="caution">
    <text evidence="1">The sequence shown here is derived from an EMBL/GenBank/DDBJ whole genome shotgun (WGS) entry which is preliminary data.</text>
</comment>
<organism evidence="1 2">
    <name type="scientific">Bionectria ochroleuca</name>
    <name type="common">Gliocladium roseum</name>
    <dbReference type="NCBI Taxonomy" id="29856"/>
    <lineage>
        <taxon>Eukaryota</taxon>
        <taxon>Fungi</taxon>
        <taxon>Dikarya</taxon>
        <taxon>Ascomycota</taxon>
        <taxon>Pezizomycotina</taxon>
        <taxon>Sordariomycetes</taxon>
        <taxon>Hypocreomycetidae</taxon>
        <taxon>Hypocreales</taxon>
        <taxon>Bionectriaceae</taxon>
        <taxon>Clonostachys</taxon>
    </lineage>
</organism>
<evidence type="ECO:0000313" key="1">
    <source>
        <dbReference type="EMBL" id="KAF9749205.1"/>
    </source>
</evidence>
<sequence length="102" mass="11792">MSLYNVRYRPTCSHSVFMYVVLELPKINHRASRCQIGGCKEAKEDVACNCSYQHAPGPQSSPWFQTFHIVTSQMVNYRPIYANPHLTPESEKYRENILNLSI</sequence>
<reference evidence="1" key="1">
    <citation type="submission" date="2020-10" db="EMBL/GenBank/DDBJ databases">
        <title>High-Quality Genome Resource of Clonostachys rosea strain S41 by Oxford Nanopore Long-Read Sequencing.</title>
        <authorList>
            <person name="Wang H."/>
        </authorList>
    </citation>
    <scope>NUCLEOTIDE SEQUENCE</scope>
    <source>
        <strain evidence="1">S41</strain>
    </source>
</reference>
<evidence type="ECO:0000313" key="2">
    <source>
        <dbReference type="Proteomes" id="UP000616885"/>
    </source>
</evidence>
<dbReference type="EMBL" id="JADCTT010000008">
    <property type="protein sequence ID" value="KAF9749205.1"/>
    <property type="molecule type" value="Genomic_DNA"/>
</dbReference>
<protein>
    <submittedName>
        <fullName evidence="1">Uncharacterized protein</fullName>
    </submittedName>
</protein>